<dbReference type="RefSeq" id="WP_176531502.1">
    <property type="nucleotide sequence ID" value="NZ_CP088022.1"/>
</dbReference>
<dbReference type="AlphaFoldDB" id="A0A973WR33"/>
<reference evidence="2" key="1">
    <citation type="submission" date="2020-06" db="EMBL/GenBank/DDBJ databases">
        <title>Whole Genome Sequence of Bradyrhizobium sp. Strain 66S1MB.</title>
        <authorList>
            <person name="Bromfield E."/>
            <person name="Cloutier S."/>
        </authorList>
    </citation>
    <scope>NUCLEOTIDE SEQUENCE</scope>
    <source>
        <strain evidence="2">66S1MB</strain>
    </source>
</reference>
<feature type="compositionally biased region" description="Basic and acidic residues" evidence="1">
    <location>
        <begin position="21"/>
        <end position="33"/>
    </location>
</feature>
<protein>
    <submittedName>
        <fullName evidence="2">Uncharacterized protein</fullName>
    </submittedName>
</protein>
<name>A0A973WR33_9BRAD</name>
<dbReference type="EMBL" id="JABWSX010000001">
    <property type="protein sequence ID" value="NVL07901.1"/>
    <property type="molecule type" value="Genomic_DNA"/>
</dbReference>
<accession>A0A973WR33</accession>
<proteinExistence type="predicted"/>
<comment type="caution">
    <text evidence="2">The sequence shown here is derived from an EMBL/GenBank/DDBJ whole genome shotgun (WGS) entry which is preliminary data.</text>
</comment>
<evidence type="ECO:0000313" key="2">
    <source>
        <dbReference type="EMBL" id="NVL07901.1"/>
    </source>
</evidence>
<organism evidence="2">
    <name type="scientific">Bradyrhizobium quebecense</name>
    <dbReference type="NCBI Taxonomy" id="2748629"/>
    <lineage>
        <taxon>Bacteria</taxon>
        <taxon>Pseudomonadati</taxon>
        <taxon>Pseudomonadota</taxon>
        <taxon>Alphaproteobacteria</taxon>
        <taxon>Hyphomicrobiales</taxon>
        <taxon>Nitrobacteraceae</taxon>
        <taxon>Bradyrhizobium</taxon>
    </lineage>
</organism>
<feature type="region of interest" description="Disordered" evidence="1">
    <location>
        <begin position="1"/>
        <end position="33"/>
    </location>
</feature>
<feature type="region of interest" description="Disordered" evidence="1">
    <location>
        <begin position="47"/>
        <end position="68"/>
    </location>
</feature>
<evidence type="ECO:0000256" key="1">
    <source>
        <dbReference type="SAM" id="MobiDB-lite"/>
    </source>
</evidence>
<gene>
    <name evidence="2" type="ORF">HU230_19555</name>
</gene>
<sequence>MIANRESNAGFGKRAGWSGETVRRYRSGEREPDKKAMATIFELTGGDVTPNDWVGVGPRTENAGQQSA</sequence>